<reference evidence="1 2" key="1">
    <citation type="submission" date="2019-05" db="EMBL/GenBank/DDBJ databases">
        <authorList>
            <person name="Pope W.H."/>
            <person name="Garlena R.A."/>
            <person name="Russell D.A."/>
            <person name="Jacobs-Sera D."/>
            <person name="Hatfull G.F."/>
        </authorList>
    </citation>
    <scope>NUCLEOTIDE SEQUENCE [LARGE SCALE GENOMIC DNA]</scope>
</reference>
<keyword evidence="2" id="KW-1185">Reference proteome</keyword>
<dbReference type="Proteomes" id="UP000318375">
    <property type="component" value="Segment"/>
</dbReference>
<evidence type="ECO:0000313" key="1">
    <source>
        <dbReference type="EMBL" id="QDF18510.1"/>
    </source>
</evidence>
<gene>
    <name evidence="1" type="primary">23</name>
    <name evidence="1" type="ORF">SEA_PUPPER_23</name>
</gene>
<sequence length="101" mass="11013">MAETMGEAAAKRGLPFDHVDLVCTDDHDDGRPCMFCDGGLFACSVCGSFEGATTTQCPKRRLTGDESDKVYAGTLDYRNGQWLDGVESFYSPGGYRQLLDD</sequence>
<protein>
    <submittedName>
        <fullName evidence="1">Uncharacterized protein</fullName>
    </submittedName>
</protein>
<dbReference type="GeneID" id="64766041"/>
<proteinExistence type="predicted"/>
<evidence type="ECO:0000313" key="2">
    <source>
        <dbReference type="Proteomes" id="UP000318375"/>
    </source>
</evidence>
<dbReference type="RefSeq" id="YP_010058812.1">
    <property type="nucleotide sequence ID" value="NC_054723.1"/>
</dbReference>
<accession>A0A4Y6EIE4</accession>
<name>A0A4Y6EIE4_9CAUD</name>
<dbReference type="EMBL" id="MK977695">
    <property type="protein sequence ID" value="QDF18510.1"/>
    <property type="molecule type" value="Genomic_DNA"/>
</dbReference>
<organism evidence="1 2">
    <name type="scientific">Gordonia phage Pupper</name>
    <dbReference type="NCBI Taxonomy" id="2571249"/>
    <lineage>
        <taxon>Viruses</taxon>
        <taxon>Duplodnaviria</taxon>
        <taxon>Heunggongvirae</taxon>
        <taxon>Uroviricota</taxon>
        <taxon>Caudoviricetes</taxon>
        <taxon>Puppervirus</taxon>
        <taxon>Puppervirus Pupper</taxon>
    </lineage>
</organism>
<dbReference type="KEGG" id="vg:64766041"/>